<organism evidence="1 2">
    <name type="scientific">Nyssa sinensis</name>
    <dbReference type="NCBI Taxonomy" id="561372"/>
    <lineage>
        <taxon>Eukaryota</taxon>
        <taxon>Viridiplantae</taxon>
        <taxon>Streptophyta</taxon>
        <taxon>Embryophyta</taxon>
        <taxon>Tracheophyta</taxon>
        <taxon>Spermatophyta</taxon>
        <taxon>Magnoliopsida</taxon>
        <taxon>eudicotyledons</taxon>
        <taxon>Gunneridae</taxon>
        <taxon>Pentapetalae</taxon>
        <taxon>asterids</taxon>
        <taxon>Cornales</taxon>
        <taxon>Nyssaceae</taxon>
        <taxon>Nyssa</taxon>
    </lineage>
</organism>
<accession>A0A5J5B701</accession>
<dbReference type="Proteomes" id="UP000325577">
    <property type="component" value="Linkage Group LG15"/>
</dbReference>
<gene>
    <name evidence="1" type="ORF">F0562_027985</name>
</gene>
<evidence type="ECO:0000313" key="1">
    <source>
        <dbReference type="EMBL" id="KAA8538469.1"/>
    </source>
</evidence>
<sequence>MEAYIGALNLCRVPLYFFGEDDRDNILSMTHEAAGGGPDGDVLEAELDFPRAGESELDVRRENNTLNEVGVAELKSQPRDMANFTVVLANVVSCSSWEPRKCYSPLSTWAIDEAI</sequence>
<keyword evidence="2" id="KW-1185">Reference proteome</keyword>
<reference evidence="1 2" key="1">
    <citation type="submission" date="2019-09" db="EMBL/GenBank/DDBJ databases">
        <title>A chromosome-level genome assembly of the Chinese tupelo Nyssa sinensis.</title>
        <authorList>
            <person name="Yang X."/>
            <person name="Kang M."/>
            <person name="Yang Y."/>
            <person name="Xiong H."/>
            <person name="Wang M."/>
            <person name="Zhang Z."/>
            <person name="Wang Z."/>
            <person name="Wu H."/>
            <person name="Ma T."/>
            <person name="Liu J."/>
            <person name="Xi Z."/>
        </authorList>
    </citation>
    <scope>NUCLEOTIDE SEQUENCE [LARGE SCALE GENOMIC DNA]</scope>
    <source>
        <strain evidence="1">J267</strain>
        <tissue evidence="1">Leaf</tissue>
    </source>
</reference>
<dbReference type="EMBL" id="CM018038">
    <property type="protein sequence ID" value="KAA8538469.1"/>
    <property type="molecule type" value="Genomic_DNA"/>
</dbReference>
<name>A0A5J5B701_9ASTE</name>
<protein>
    <submittedName>
        <fullName evidence="1">Uncharacterized protein</fullName>
    </submittedName>
</protein>
<evidence type="ECO:0000313" key="2">
    <source>
        <dbReference type="Proteomes" id="UP000325577"/>
    </source>
</evidence>
<proteinExistence type="predicted"/>
<dbReference type="AlphaFoldDB" id="A0A5J5B701"/>